<protein>
    <recommendedName>
        <fullName evidence="5">HTH myb-type domain-containing protein</fullName>
    </recommendedName>
</protein>
<evidence type="ECO:0000256" key="2">
    <source>
        <dbReference type="ARBA" id="ARBA00023163"/>
    </source>
</evidence>
<dbReference type="InterPro" id="IPR009057">
    <property type="entry name" value="Homeodomain-like_sf"/>
</dbReference>
<feature type="compositionally biased region" description="Polar residues" evidence="4">
    <location>
        <begin position="455"/>
        <end position="466"/>
    </location>
</feature>
<evidence type="ECO:0000256" key="4">
    <source>
        <dbReference type="SAM" id="MobiDB-lite"/>
    </source>
</evidence>
<dbReference type="PANTHER" id="PTHR31314">
    <property type="entry name" value="MYB FAMILY TRANSCRIPTION FACTOR PHL7-LIKE"/>
    <property type="match status" value="1"/>
</dbReference>
<dbReference type="Gene3D" id="1.10.10.60">
    <property type="entry name" value="Homeodomain-like"/>
    <property type="match status" value="1"/>
</dbReference>
<evidence type="ECO:0000259" key="5">
    <source>
        <dbReference type="PROSITE" id="PS51294"/>
    </source>
</evidence>
<feature type="region of interest" description="Disordered" evidence="4">
    <location>
        <begin position="15"/>
        <end position="112"/>
    </location>
</feature>
<keyword evidence="2" id="KW-0804">Transcription</keyword>
<dbReference type="InterPro" id="IPR046955">
    <property type="entry name" value="PHR1-like"/>
</dbReference>
<evidence type="ECO:0000256" key="1">
    <source>
        <dbReference type="ARBA" id="ARBA00023015"/>
    </source>
</evidence>
<dbReference type="InterPro" id="IPR017930">
    <property type="entry name" value="Myb_dom"/>
</dbReference>
<gene>
    <name evidence="6" type="ORF">MKW94_001372</name>
</gene>
<dbReference type="AlphaFoldDB" id="A0AA41RTH9"/>
<name>A0AA41RTH9_PAPNU</name>
<keyword evidence="3" id="KW-0539">Nucleus</keyword>
<dbReference type="PANTHER" id="PTHR31314:SF164">
    <property type="entry name" value="HTH MYB-TYPE DOMAIN-CONTAINING PROTEIN"/>
    <property type="match status" value="1"/>
</dbReference>
<accession>A0AA41RTH9</accession>
<dbReference type="Pfam" id="PF00249">
    <property type="entry name" value="Myb_DNA-binding"/>
    <property type="match status" value="1"/>
</dbReference>
<evidence type="ECO:0000313" key="7">
    <source>
        <dbReference type="Proteomes" id="UP001177140"/>
    </source>
</evidence>
<comment type="caution">
    <text evidence="6">The sequence shown here is derived from an EMBL/GenBank/DDBJ whole genome shotgun (WGS) entry which is preliminary data.</text>
</comment>
<dbReference type="GO" id="GO:0003677">
    <property type="term" value="F:DNA binding"/>
    <property type="evidence" value="ECO:0007669"/>
    <property type="project" value="InterPro"/>
</dbReference>
<organism evidence="6 7">
    <name type="scientific">Papaver nudicaule</name>
    <name type="common">Iceland poppy</name>
    <dbReference type="NCBI Taxonomy" id="74823"/>
    <lineage>
        <taxon>Eukaryota</taxon>
        <taxon>Viridiplantae</taxon>
        <taxon>Streptophyta</taxon>
        <taxon>Embryophyta</taxon>
        <taxon>Tracheophyta</taxon>
        <taxon>Spermatophyta</taxon>
        <taxon>Magnoliopsida</taxon>
        <taxon>Ranunculales</taxon>
        <taxon>Papaveraceae</taxon>
        <taxon>Papaveroideae</taxon>
        <taxon>Papaver</taxon>
    </lineage>
</organism>
<keyword evidence="7" id="KW-1185">Reference proteome</keyword>
<dbReference type="SUPFAM" id="SSF46689">
    <property type="entry name" value="Homeodomain-like"/>
    <property type="match status" value="1"/>
</dbReference>
<reference evidence="6" key="1">
    <citation type="submission" date="2022-03" db="EMBL/GenBank/DDBJ databases">
        <title>A functionally conserved STORR gene fusion in Papaver species that diverged 16.8 million years ago.</title>
        <authorList>
            <person name="Catania T."/>
        </authorList>
    </citation>
    <scope>NUCLEOTIDE SEQUENCE</scope>
    <source>
        <strain evidence="6">S-191538</strain>
    </source>
</reference>
<dbReference type="InterPro" id="IPR001005">
    <property type="entry name" value="SANT/Myb"/>
</dbReference>
<dbReference type="FunFam" id="1.10.10.60:FF:000002">
    <property type="entry name" value="Myb family transcription factor"/>
    <property type="match status" value="1"/>
</dbReference>
<evidence type="ECO:0000313" key="6">
    <source>
        <dbReference type="EMBL" id="MCL7024196.1"/>
    </source>
</evidence>
<feature type="compositionally biased region" description="Polar residues" evidence="4">
    <location>
        <begin position="102"/>
        <end position="112"/>
    </location>
</feature>
<feature type="region of interest" description="Disordered" evidence="4">
    <location>
        <begin position="447"/>
        <end position="466"/>
    </location>
</feature>
<feature type="compositionally biased region" description="Polar residues" evidence="4">
    <location>
        <begin position="15"/>
        <end position="32"/>
    </location>
</feature>
<dbReference type="InterPro" id="IPR006447">
    <property type="entry name" value="Myb_dom_plants"/>
</dbReference>
<dbReference type="PROSITE" id="PS51294">
    <property type="entry name" value="HTH_MYB"/>
    <property type="match status" value="1"/>
</dbReference>
<proteinExistence type="predicted"/>
<evidence type="ECO:0000256" key="3">
    <source>
        <dbReference type="ARBA" id="ARBA00023242"/>
    </source>
</evidence>
<dbReference type="GO" id="GO:0003700">
    <property type="term" value="F:DNA-binding transcription factor activity"/>
    <property type="evidence" value="ECO:0007669"/>
    <property type="project" value="InterPro"/>
</dbReference>
<keyword evidence="1" id="KW-0805">Transcription regulation</keyword>
<dbReference type="NCBIfam" id="TIGR01557">
    <property type="entry name" value="myb_SHAQKYF"/>
    <property type="match status" value="1"/>
</dbReference>
<feature type="compositionally biased region" description="Low complexity" evidence="4">
    <location>
        <begin position="82"/>
        <end position="101"/>
    </location>
</feature>
<feature type="domain" description="HTH myb-type" evidence="5">
    <location>
        <begin position="123"/>
        <end position="183"/>
    </location>
</feature>
<dbReference type="Proteomes" id="UP001177140">
    <property type="component" value="Unassembled WGS sequence"/>
</dbReference>
<dbReference type="EMBL" id="JAJJMA010031645">
    <property type="protein sequence ID" value="MCL7024196.1"/>
    <property type="molecule type" value="Genomic_DNA"/>
</dbReference>
<sequence>MVTDHHQIEEEICDNANQNSSSWSDNQVQLQVTTPTTTSSDARRGKKRSLSPCFDLNEDAMSTDHINDQMVHSTDQEEEVENNNSLTRENSLSSSSNNNSEANVETGSCSDRTTTTTVRQYVRSKMPRLRWTSDLHHSFIHCIERLGGQERATPKLVLQLMNVKGLSIAHVKSHLQMYRSKKLDECGQVLSQGNMPMQGLGGHDQMYYHHRTAPLQQQPFRIDNYKIFSQAQNMHDRHHTLPNPILHPLSQQQQQFHPRANCYSRHPEWGFSTQNSHGTKPISVQPTGKDIGIGQASHGMKIPSHLFDLRNAISGNGPMRPSRFLEEKKWPPRQMMGGNQPKVVSADMFSSPDSAVVRRMEYTSSIDTMSSLNLKLNTTEKPFGYDVNDHRIISSCFQHPQFELDKLTTVPSNAQRDEMVESNIKITSSSCRGGIREQESMPNLQLSLSQTNSSDRSMLETSKTTRTKDQINTALCLSLFPTSGEINEQQQQQQQHHKDSSSITSNLWCLQRNNCSSSNNNKASVRG</sequence>